<name>A0A8S3RR57_MYTED</name>
<feature type="compositionally biased region" description="Low complexity" evidence="2">
    <location>
        <begin position="27"/>
        <end position="37"/>
    </location>
</feature>
<dbReference type="AlphaFoldDB" id="A0A8S3RR57"/>
<accession>A0A8S3RR57</accession>
<feature type="domain" description="C2H2-type" evidence="3">
    <location>
        <begin position="624"/>
        <end position="657"/>
    </location>
</feature>
<evidence type="ECO:0000313" key="5">
    <source>
        <dbReference type="Proteomes" id="UP000683360"/>
    </source>
</evidence>
<dbReference type="PANTHER" id="PTHR46599">
    <property type="entry name" value="PIGGYBAC TRANSPOSABLE ELEMENT-DERIVED PROTEIN 4"/>
    <property type="match status" value="1"/>
</dbReference>
<evidence type="ECO:0000313" key="4">
    <source>
        <dbReference type="EMBL" id="CAG2211636.1"/>
    </source>
</evidence>
<dbReference type="InterPro" id="IPR013087">
    <property type="entry name" value="Znf_C2H2_type"/>
</dbReference>
<evidence type="ECO:0000256" key="1">
    <source>
        <dbReference type="PROSITE-ProRule" id="PRU00042"/>
    </source>
</evidence>
<organism evidence="4 5">
    <name type="scientific">Mytilus edulis</name>
    <name type="common">Blue mussel</name>
    <dbReference type="NCBI Taxonomy" id="6550"/>
    <lineage>
        <taxon>Eukaryota</taxon>
        <taxon>Metazoa</taxon>
        <taxon>Spiralia</taxon>
        <taxon>Lophotrochozoa</taxon>
        <taxon>Mollusca</taxon>
        <taxon>Bivalvia</taxon>
        <taxon>Autobranchia</taxon>
        <taxon>Pteriomorphia</taxon>
        <taxon>Mytilida</taxon>
        <taxon>Mytiloidea</taxon>
        <taxon>Mytilidae</taxon>
        <taxon>Mytilinae</taxon>
        <taxon>Mytilus</taxon>
    </lineage>
</organism>
<keyword evidence="1" id="KW-0479">Metal-binding</keyword>
<dbReference type="InterPro" id="IPR029526">
    <property type="entry name" value="PGBD"/>
</dbReference>
<evidence type="ECO:0000259" key="3">
    <source>
        <dbReference type="PROSITE" id="PS50157"/>
    </source>
</evidence>
<gene>
    <name evidence="4" type="ORF">MEDL_25662</name>
</gene>
<keyword evidence="1" id="KW-0862">Zinc</keyword>
<dbReference type="EMBL" id="CAJPWZ010001267">
    <property type="protein sequence ID" value="CAG2211636.1"/>
    <property type="molecule type" value="Genomic_DNA"/>
</dbReference>
<evidence type="ECO:0000256" key="2">
    <source>
        <dbReference type="SAM" id="MobiDB-lite"/>
    </source>
</evidence>
<protein>
    <recommendedName>
        <fullName evidence="3">C2H2-type domain-containing protein</fullName>
    </recommendedName>
</protein>
<dbReference type="Pfam" id="PF13843">
    <property type="entry name" value="DDE_Tnp_1_7"/>
    <property type="match status" value="1"/>
</dbReference>
<dbReference type="Proteomes" id="UP000683360">
    <property type="component" value="Unassembled WGS sequence"/>
</dbReference>
<reference evidence="4" key="1">
    <citation type="submission" date="2021-03" db="EMBL/GenBank/DDBJ databases">
        <authorList>
            <person name="Bekaert M."/>
        </authorList>
    </citation>
    <scope>NUCLEOTIDE SEQUENCE</scope>
</reference>
<proteinExistence type="predicted"/>
<sequence length="720" mass="82385">MSDQSDFEDEGSEMSILDDVDFESSDSDSNSNNNADSTDSEDESDVPVVRGPWVTINDPQTYEHPLEIVQFEQRIGPINPPPINSHPIEYFDRLASDPATGGSLINILVTETNRYAGQYIQQAENPKPWENVNALEMRAFLGLFLSMGLVKKPSLRSYWNTSLDTWITNTPAFKSVMPRNRFQNLLRFLHCNNNEEEVPRGQEGHDHAHKIRPVLDLLNNTFKDNYELARDITVDESMVGFKGRHHLVQYVNTLSLYCGKGGARSQHGSGFDLVTDLVNPFYNKWHHVLVDNAFCSPHLCHYLLERNTYITGTVRVHRKGMPSSFKRIRVPKGEREVRQQGQLMAMKYGDRKQVTFLSTFSDPRIIPTTNARGVRREVPTVVNLYNKKMGGVDLGDQHIQSYDPDVRSLKMWKKLLINMILRVIANAYLIYKQVNRLNRRKLSKLQFWTSVCTELIGECRNPNNERGRPSMSAIPLRMTGKHYPYFWQGICRVCRRKWLGQKGNEEKCNDVICGPPCTDLEEDDFIENIAQLKWDSDEMDELNVNLKDMEHVESLPTLSQTTSTCITEDSSQNSQISDSSLVQTDMLSNLNIFFTTVRYDMTGEEEVEECGPPAKKAKSEENIYSCPIEGCDRSFKNNSGLEQHIILGNCNYQLEKQSLMDRSKSEYSVKLDKLYPKTVNISCSTTSEIANTVKIGWALKMKKKKTIFNVEQKTIHARPV</sequence>
<dbReference type="GO" id="GO:0008270">
    <property type="term" value="F:zinc ion binding"/>
    <property type="evidence" value="ECO:0007669"/>
    <property type="project" value="UniProtKB-KW"/>
</dbReference>
<feature type="region of interest" description="Disordered" evidence="2">
    <location>
        <begin position="1"/>
        <end position="57"/>
    </location>
</feature>
<keyword evidence="5" id="KW-1185">Reference proteome</keyword>
<dbReference type="PROSITE" id="PS50157">
    <property type="entry name" value="ZINC_FINGER_C2H2_2"/>
    <property type="match status" value="1"/>
</dbReference>
<keyword evidence="1" id="KW-0863">Zinc-finger</keyword>
<dbReference type="PANTHER" id="PTHR46599:SF3">
    <property type="entry name" value="PIGGYBAC TRANSPOSABLE ELEMENT-DERIVED PROTEIN 4"/>
    <property type="match status" value="1"/>
</dbReference>
<feature type="compositionally biased region" description="Acidic residues" evidence="2">
    <location>
        <begin position="1"/>
        <end position="26"/>
    </location>
</feature>
<dbReference type="OrthoDB" id="9985837at2759"/>
<comment type="caution">
    <text evidence="4">The sequence shown here is derived from an EMBL/GenBank/DDBJ whole genome shotgun (WGS) entry which is preliminary data.</text>
</comment>